<gene>
    <name evidence="2" type="ORF">HMPREF9141_0507</name>
</gene>
<dbReference type="EMBL" id="AEWX01000004">
    <property type="protein sequence ID" value="EGC21149.1"/>
    <property type="molecule type" value="Genomic_DNA"/>
</dbReference>
<name>F0F4J1_9BACT</name>
<dbReference type="PROSITE" id="PS51257">
    <property type="entry name" value="PROKAR_LIPOPROTEIN"/>
    <property type="match status" value="1"/>
</dbReference>
<dbReference type="OrthoDB" id="1068111at2"/>
<dbReference type="Gene3D" id="2.60.40.2370">
    <property type="entry name" value="NigD-like, C-terminal beta sandwich domain"/>
    <property type="match status" value="1"/>
</dbReference>
<organism evidence="2 3">
    <name type="scientific">Prevotella multiformis DSM 16608</name>
    <dbReference type="NCBI Taxonomy" id="888743"/>
    <lineage>
        <taxon>Bacteria</taxon>
        <taxon>Pseudomonadati</taxon>
        <taxon>Bacteroidota</taxon>
        <taxon>Bacteroidia</taxon>
        <taxon>Bacteroidales</taxon>
        <taxon>Prevotellaceae</taxon>
        <taxon>Prevotella</taxon>
    </lineage>
</organism>
<dbReference type="STRING" id="888743.HMPREF9141_0507"/>
<sequence>MDGFSKRFHGIVTMVTALVSLLILSACDHDFYKTGDSDLSYLHTDFVEARTNSASAFISARTDDGAQLTLQPALKTPWATKGDTVYRALLHYNKVEKGVTEPVGISPVAVLHIRLSIDLPQVPADPVTFESAWVSRNRKYLNLGLKLKTGQSSGARAVQSLGIVCNSVRRQPDGGRTFYLQLYHQQNGVPEYYSTRVFASIPLADLKEKDSIVLDINSYKGKVRKRIAF</sequence>
<reference evidence="2 3" key="1">
    <citation type="submission" date="2011-01" db="EMBL/GenBank/DDBJ databases">
        <authorList>
            <person name="Muzny D."/>
            <person name="Qin X."/>
            <person name="Deng J."/>
            <person name="Jiang H."/>
            <person name="Liu Y."/>
            <person name="Qu J."/>
            <person name="Song X.-Z."/>
            <person name="Zhang L."/>
            <person name="Thornton R."/>
            <person name="Coyle M."/>
            <person name="Francisco L."/>
            <person name="Jackson L."/>
            <person name="Javaid M."/>
            <person name="Korchina V."/>
            <person name="Kovar C."/>
            <person name="Mata R."/>
            <person name="Mathew T."/>
            <person name="Ngo R."/>
            <person name="Nguyen L."/>
            <person name="Nguyen N."/>
            <person name="Okwuonu G."/>
            <person name="Ongeri F."/>
            <person name="Pham C."/>
            <person name="Simmons D."/>
            <person name="Wilczek-Boney K."/>
            <person name="Hale W."/>
            <person name="Jakkamsetti A."/>
            <person name="Pham P."/>
            <person name="Ruth R."/>
            <person name="San Lucas F."/>
            <person name="Warren J."/>
            <person name="Zhang J."/>
            <person name="Zhao Z."/>
            <person name="Zhou C."/>
            <person name="Zhu D."/>
            <person name="Lee S."/>
            <person name="Bess C."/>
            <person name="Blankenburg K."/>
            <person name="Forbes L."/>
            <person name="Fu Q."/>
            <person name="Gubbala S."/>
            <person name="Hirani K."/>
            <person name="Jayaseelan J.C."/>
            <person name="Lara F."/>
            <person name="Munidasa M."/>
            <person name="Palculict T."/>
            <person name="Patil S."/>
            <person name="Pu L.-L."/>
            <person name="Saada N."/>
            <person name="Tang L."/>
            <person name="Weissenberger G."/>
            <person name="Zhu Y."/>
            <person name="Hemphill L."/>
            <person name="Shang Y."/>
            <person name="Youmans B."/>
            <person name="Ayvaz T."/>
            <person name="Ross M."/>
            <person name="Santibanez J."/>
            <person name="Aqrawi P."/>
            <person name="Gross S."/>
            <person name="Joshi V."/>
            <person name="Fowler G."/>
            <person name="Nazareth L."/>
            <person name="Reid J."/>
            <person name="Worley K."/>
            <person name="Petrosino J."/>
            <person name="Highlander S."/>
            <person name="Gibbs R."/>
        </authorList>
    </citation>
    <scope>NUCLEOTIDE SEQUENCE [LARGE SCALE GENOMIC DNA]</scope>
    <source>
        <strain evidence="2 3">DSM 16608</strain>
    </source>
</reference>
<dbReference type="RefSeq" id="WP_007368045.1">
    <property type="nucleotide sequence ID" value="NZ_GL872283.1"/>
</dbReference>
<evidence type="ECO:0000313" key="3">
    <source>
        <dbReference type="Proteomes" id="UP000005697"/>
    </source>
</evidence>
<dbReference type="AlphaFoldDB" id="F0F4J1"/>
<comment type="caution">
    <text evidence="2">The sequence shown here is derived from an EMBL/GenBank/DDBJ whole genome shotgun (WGS) entry which is preliminary data.</text>
</comment>
<proteinExistence type="predicted"/>
<protein>
    <recommendedName>
        <fullName evidence="1">NigD-like C-terminal domain-containing protein</fullName>
    </recommendedName>
</protein>
<dbReference type="eggNOG" id="ENOG50330NV">
    <property type="taxonomic scope" value="Bacteria"/>
</dbReference>
<dbReference type="HOGENOM" id="CLU_104503_1_0_10"/>
<accession>F0F4J1</accession>
<dbReference type="Pfam" id="PF17415">
    <property type="entry name" value="NigD_C"/>
    <property type="match status" value="1"/>
</dbReference>
<dbReference type="InterPro" id="IPR038143">
    <property type="entry name" value="NigD-like_C_dom_sf"/>
</dbReference>
<keyword evidence="3" id="KW-1185">Reference proteome</keyword>
<feature type="domain" description="NigD-like C-terminal" evidence="1">
    <location>
        <begin position="124"/>
        <end position="225"/>
    </location>
</feature>
<evidence type="ECO:0000313" key="2">
    <source>
        <dbReference type="EMBL" id="EGC21149.1"/>
    </source>
</evidence>
<dbReference type="Proteomes" id="UP000005697">
    <property type="component" value="Unassembled WGS sequence"/>
</dbReference>
<evidence type="ECO:0000259" key="1">
    <source>
        <dbReference type="Pfam" id="PF17415"/>
    </source>
</evidence>
<dbReference type="InterPro" id="IPR035376">
    <property type="entry name" value="NigD_C"/>
</dbReference>